<protein>
    <submittedName>
        <fullName evidence="3">HNH endonuclease</fullName>
    </submittedName>
</protein>
<keyword evidence="3" id="KW-0378">Hydrolase</keyword>
<dbReference type="SMART" id="SM00507">
    <property type="entry name" value="HNHc"/>
    <property type="match status" value="1"/>
</dbReference>
<feature type="domain" description="HNH nuclease" evidence="2">
    <location>
        <begin position="495"/>
        <end position="547"/>
    </location>
</feature>
<feature type="compositionally biased region" description="Low complexity" evidence="1">
    <location>
        <begin position="563"/>
        <end position="575"/>
    </location>
</feature>
<keyword evidence="3" id="KW-0540">Nuclease</keyword>
<reference evidence="3 4" key="1">
    <citation type="submission" date="2019-01" db="EMBL/GenBank/DDBJ databases">
        <title>Genome sequencing of strain 2JSPR-7.</title>
        <authorList>
            <person name="Heo J."/>
            <person name="Kim S.-J."/>
            <person name="Kim J.-S."/>
            <person name="Hong S.-B."/>
            <person name="Kwon S.-W."/>
        </authorList>
    </citation>
    <scope>NUCLEOTIDE SEQUENCE [LARGE SCALE GENOMIC DNA]</scope>
    <source>
        <strain evidence="3 4">2JSPR-7</strain>
    </source>
</reference>
<dbReference type="GO" id="GO:0004519">
    <property type="term" value="F:endonuclease activity"/>
    <property type="evidence" value="ECO:0007669"/>
    <property type="project" value="UniProtKB-KW"/>
</dbReference>
<proteinExistence type="predicted"/>
<organism evidence="3 4">
    <name type="scientific">Xylanimonas allomyrinae</name>
    <dbReference type="NCBI Taxonomy" id="2509459"/>
    <lineage>
        <taxon>Bacteria</taxon>
        <taxon>Bacillati</taxon>
        <taxon>Actinomycetota</taxon>
        <taxon>Actinomycetes</taxon>
        <taxon>Micrococcales</taxon>
        <taxon>Promicromonosporaceae</taxon>
        <taxon>Xylanimonas</taxon>
    </lineage>
</organism>
<dbReference type="Proteomes" id="UP000291758">
    <property type="component" value="Chromosome"/>
</dbReference>
<dbReference type="OrthoDB" id="3261064at2"/>
<dbReference type="CDD" id="cd00085">
    <property type="entry name" value="HNHc"/>
    <property type="match status" value="1"/>
</dbReference>
<dbReference type="InterPro" id="IPR003615">
    <property type="entry name" value="HNH_nuc"/>
</dbReference>
<dbReference type="RefSeq" id="WP_129204912.1">
    <property type="nucleotide sequence ID" value="NZ_CP035495.1"/>
</dbReference>
<evidence type="ECO:0000313" key="4">
    <source>
        <dbReference type="Proteomes" id="UP000291758"/>
    </source>
</evidence>
<keyword evidence="3" id="KW-0255">Endonuclease</keyword>
<evidence type="ECO:0000259" key="2">
    <source>
        <dbReference type="SMART" id="SM00507"/>
    </source>
</evidence>
<dbReference type="EMBL" id="CP035495">
    <property type="protein sequence ID" value="QAY63752.1"/>
    <property type="molecule type" value="Genomic_DNA"/>
</dbReference>
<name>A0A4P6EM45_9MICO</name>
<sequence>MIDTAPSTANERPVGASPGADVLSADALRADVLSADALRADVLRADALRAHQDEERASFRDLVRQRAAALARAGIADDGSLASRLWDQPDLVDALLGRAPIDPLGAGSDARGLPADAAALVDVRGAVGIDDLDATLDAVAAARAQVNAWEAVEALLLERARRQALRAEAVVLDDGDSQVRAAGAVRRGDLARRAVVSEIALAIHQDEHAVAVRAGCAQALVERAPQTLAGALAGRVAWRNATKVADAVAELDLSAAARLDELVAHHAARQSPQRFARTVRRVRESVHATPAEVRHAEAATKRGVWIDRAADGMAYLTLCAPAPAVHAIGDRIETVGRAARADGDARTLAQLRADVACALLLDDGTLDLASAASVAACAGSRQGGASGAGADLDGGDAVGADDDGTRAGSEPFGRTGFSLATVARSVRPKIYVTVPVLTLLGRADEPAMLDGSVPIDPETARELAGLATSFTRLLTHPENGAVLAVGSSSYRPPADLRHYLKVRDVTCRFPGCARPASAADADHTIARADGGGTHAGNLAELCRRHHVLKHQSRFTVSQSAVGDGTLTWTTPTGRTYVTRPDPVPATVHRTPDPGDEPPDWGDPPF</sequence>
<evidence type="ECO:0000313" key="3">
    <source>
        <dbReference type="EMBL" id="QAY63752.1"/>
    </source>
</evidence>
<gene>
    <name evidence="3" type="ORF">ET495_11440</name>
</gene>
<dbReference type="Gene3D" id="1.10.30.50">
    <property type="match status" value="1"/>
</dbReference>
<dbReference type="KEGG" id="xyl:ET495_11440"/>
<feature type="region of interest" description="Disordered" evidence="1">
    <location>
        <begin position="563"/>
        <end position="605"/>
    </location>
</feature>
<accession>A0A4P6EM45</accession>
<evidence type="ECO:0000256" key="1">
    <source>
        <dbReference type="SAM" id="MobiDB-lite"/>
    </source>
</evidence>
<keyword evidence="4" id="KW-1185">Reference proteome</keyword>
<dbReference type="AlphaFoldDB" id="A0A4P6EM45"/>
<feature type="region of interest" description="Disordered" evidence="1">
    <location>
        <begin position="384"/>
        <end position="411"/>
    </location>
</feature>